<keyword evidence="2" id="KW-1185">Reference proteome</keyword>
<reference evidence="1 2" key="1">
    <citation type="submission" date="2016-10" db="EMBL/GenBank/DDBJ databases">
        <title>The genome sequence of Colletotrichum fioriniae PJ7.</title>
        <authorList>
            <person name="Baroncelli R."/>
        </authorList>
    </citation>
    <scope>NUCLEOTIDE SEQUENCE [LARGE SCALE GENOMIC DNA]</scope>
    <source>
        <strain evidence="1 2">IMI 309622</strain>
    </source>
</reference>
<dbReference type="Proteomes" id="UP001240678">
    <property type="component" value="Unassembled WGS sequence"/>
</dbReference>
<gene>
    <name evidence="1" type="ORF">CCOS01_12334</name>
</gene>
<organism evidence="1 2">
    <name type="scientific">Colletotrichum costaricense</name>
    <dbReference type="NCBI Taxonomy" id="1209916"/>
    <lineage>
        <taxon>Eukaryota</taxon>
        <taxon>Fungi</taxon>
        <taxon>Dikarya</taxon>
        <taxon>Ascomycota</taxon>
        <taxon>Pezizomycotina</taxon>
        <taxon>Sordariomycetes</taxon>
        <taxon>Hypocreomycetidae</taxon>
        <taxon>Glomerellales</taxon>
        <taxon>Glomerellaceae</taxon>
        <taxon>Colletotrichum</taxon>
        <taxon>Colletotrichum acutatum species complex</taxon>
    </lineage>
</organism>
<dbReference type="EMBL" id="MOOE01000015">
    <property type="protein sequence ID" value="KAK1516785.1"/>
    <property type="molecule type" value="Genomic_DNA"/>
</dbReference>
<evidence type="ECO:0000313" key="2">
    <source>
        <dbReference type="Proteomes" id="UP001240678"/>
    </source>
</evidence>
<accession>A0AAJ0DVQ5</accession>
<proteinExistence type="predicted"/>
<dbReference type="GeneID" id="85344030"/>
<protein>
    <submittedName>
        <fullName evidence="1">Uncharacterized protein</fullName>
    </submittedName>
</protein>
<dbReference type="RefSeq" id="XP_060308531.1">
    <property type="nucleotide sequence ID" value="XM_060460483.1"/>
</dbReference>
<evidence type="ECO:0000313" key="1">
    <source>
        <dbReference type="EMBL" id="KAK1516785.1"/>
    </source>
</evidence>
<sequence length="221" mass="25336">MLPREDDAWSQDLDISGPFQPLVFSADDVQTYGVFASEIQALYALQSVMQRTRDPSVELETLLNHESWKLDMLIQRKIRETLTISWKRLEHQYTVVTLALIELHEKRLACNGPKLSLFVKESSIAALEMALTIAHDLMRMEKTADILKLDRMPLTAVILYKKVGLAAILLGKHYDRDTKTLLREVIQMLSGRISRRWKIALQIASQLREALPVYEDVDMAS</sequence>
<comment type="caution">
    <text evidence="1">The sequence shown here is derived from an EMBL/GenBank/DDBJ whole genome shotgun (WGS) entry which is preliminary data.</text>
</comment>
<name>A0AAJ0DVQ5_9PEZI</name>
<dbReference type="AlphaFoldDB" id="A0AAJ0DVQ5"/>